<keyword evidence="2" id="KW-1185">Reference proteome</keyword>
<evidence type="ECO:0000313" key="2">
    <source>
        <dbReference type="Proteomes" id="UP000199515"/>
    </source>
</evidence>
<reference evidence="1 2" key="1">
    <citation type="submission" date="2016-10" db="EMBL/GenBank/DDBJ databases">
        <authorList>
            <person name="de Groot N.N."/>
        </authorList>
    </citation>
    <scope>NUCLEOTIDE SEQUENCE [LARGE SCALE GENOMIC DNA]</scope>
    <source>
        <strain evidence="1 2">CPCC 202699</strain>
    </source>
</reference>
<sequence>MADLFGFPSAEVQFDKDAHLVGDANAVLGLAADPGLTDLLVLSHGWNNDIDAARRLYGGLAGSLRVNLDQATVPEIAGRRLGIAGVIWPSRMFAGFELPQLAAAAAGSPADPDTIATQIEELRAVFPDPEAQRTLDEVAALVPRLSDLASARADFAEKLKTLVAHGAADREDASEELFKVPGGTLMDRLAVPVLPAPPGAPGGAAGFGGLLGGVFGAATNLLNFLSYYEMKARAGIIGELGVAPVLAQIHLNRPDLRIHLAGHSFGGRLVSAAAKPLPTGSIATMTLLQAAFSHYGFADDWSDDAGAQSGFFRDVLTDGTVRGPILITHTANDLCVGIAYAIASRIANQIAADIGDANSVYGGIGRNGALKTPGAAFAELLGVGGGYTWHAGVPNNLRADAFIMGHSDVTGQQVAYAMLSALAAT</sequence>
<protein>
    <recommendedName>
        <fullName evidence="3">Alpha/beta hydrolase</fullName>
    </recommendedName>
</protein>
<gene>
    <name evidence="1" type="ORF">SAMN05421504_107441</name>
</gene>
<dbReference type="RefSeq" id="WP_091295034.1">
    <property type="nucleotide sequence ID" value="NZ_FNON01000007.1"/>
</dbReference>
<dbReference type="SUPFAM" id="SSF53474">
    <property type="entry name" value="alpha/beta-Hydrolases"/>
    <property type="match status" value="1"/>
</dbReference>
<dbReference type="EMBL" id="FNON01000007">
    <property type="protein sequence ID" value="SDY91781.1"/>
    <property type="molecule type" value="Genomic_DNA"/>
</dbReference>
<dbReference type="STRING" id="589385.SAMN05421504_107441"/>
<dbReference type="Gene3D" id="3.40.50.1820">
    <property type="entry name" value="alpha/beta hydrolase"/>
    <property type="match status" value="1"/>
</dbReference>
<evidence type="ECO:0008006" key="3">
    <source>
        <dbReference type="Google" id="ProtNLM"/>
    </source>
</evidence>
<organism evidence="1 2">
    <name type="scientific">Amycolatopsis xylanica</name>
    <dbReference type="NCBI Taxonomy" id="589385"/>
    <lineage>
        <taxon>Bacteria</taxon>
        <taxon>Bacillati</taxon>
        <taxon>Actinomycetota</taxon>
        <taxon>Actinomycetes</taxon>
        <taxon>Pseudonocardiales</taxon>
        <taxon>Pseudonocardiaceae</taxon>
        <taxon>Amycolatopsis</taxon>
    </lineage>
</organism>
<proteinExistence type="predicted"/>
<name>A0A1H3NS80_9PSEU</name>
<dbReference type="InterPro" id="IPR029058">
    <property type="entry name" value="AB_hydrolase_fold"/>
</dbReference>
<dbReference type="Proteomes" id="UP000199515">
    <property type="component" value="Unassembled WGS sequence"/>
</dbReference>
<dbReference type="AlphaFoldDB" id="A0A1H3NS80"/>
<dbReference type="OrthoDB" id="280053at2"/>
<evidence type="ECO:0000313" key="1">
    <source>
        <dbReference type="EMBL" id="SDY91781.1"/>
    </source>
</evidence>
<accession>A0A1H3NS80</accession>